<dbReference type="PATRIC" id="fig|1262449.3.peg.1251"/>
<dbReference type="GeneID" id="93074926"/>
<evidence type="ECO:0008006" key="5">
    <source>
        <dbReference type="Google" id="ProtNLM"/>
    </source>
</evidence>
<evidence type="ECO:0000313" key="3">
    <source>
        <dbReference type="Proteomes" id="UP000028042"/>
    </source>
</evidence>
<dbReference type="KEGG" id="cpae:CPAST_c28040"/>
<protein>
    <recommendedName>
        <fullName evidence="5">Spore photoproduct lyase</fullName>
    </recommendedName>
</protein>
<keyword evidence="4" id="KW-1185">Reference proteome</keyword>
<dbReference type="eggNOG" id="COG1533">
    <property type="taxonomic scope" value="Bacteria"/>
</dbReference>
<dbReference type="GO" id="GO:0051539">
    <property type="term" value="F:4 iron, 4 sulfur cluster binding"/>
    <property type="evidence" value="ECO:0007669"/>
    <property type="project" value="TreeGrafter"/>
</dbReference>
<sequence>MSKLKIDLWNCKFSHIYVEEQALNYEISSKIIDNFNNSKVVKIDHYKDVFCRSHQNFVIQKNSPKLILAVKKNNFVYKGSQMCDSFGNSNFYYTSAVMNCIYNCEYCYLQGMYPSGNIVIFVNIEDSISEIEKMLKNHPVYLCVSYDTDLMALEGITGFLHKWIDTAVKHNNLKIEIRTKSASFELLKEIPCCDNVILAWTLSPKKVIEEFEIGTPFLQKRLENICQAIDRGWKVRLCFDPLLYINNWKIVYKEFIDTIFKNISGRRIYQVSIGVFRISKNYLKIINKLRTNSKILAYPFSVEDDICSYNEKHIEEMIVFVKNETMKYIYENKIYI</sequence>
<dbReference type="InterPro" id="IPR049539">
    <property type="entry name" value="SPL"/>
</dbReference>
<reference evidence="1 4" key="1">
    <citation type="journal article" date="2015" name="Genome Announc.">
        <title>Complete Genome Sequence of the Nitrogen-Fixing and Solvent-Producing Clostridium pasteurianum DSM 525.</title>
        <authorList>
            <person name="Poehlein A."/>
            <person name="Grosse-Honebrink A."/>
            <person name="Zhang Y."/>
            <person name="Minton N.P."/>
            <person name="Daniel R."/>
        </authorList>
    </citation>
    <scope>NUCLEOTIDE SEQUENCE [LARGE SCALE GENOMIC DNA]</scope>
    <source>
        <strain evidence="1">DSM 525</strain>
        <strain evidence="4">DSM 525 / ATCC 6013</strain>
    </source>
</reference>
<evidence type="ECO:0000313" key="4">
    <source>
        <dbReference type="Proteomes" id="UP000030905"/>
    </source>
</evidence>
<dbReference type="RefSeq" id="WP_003442949.1">
    <property type="nucleotide sequence ID" value="NZ_ANZB01000003.1"/>
</dbReference>
<dbReference type="KEGG" id="cpat:CLPA_c28040"/>
<dbReference type="EMBL" id="CP009268">
    <property type="protein sequence ID" value="AJA52859.1"/>
    <property type="molecule type" value="Genomic_DNA"/>
</dbReference>
<dbReference type="Gene3D" id="3.80.30.30">
    <property type="match status" value="1"/>
</dbReference>
<gene>
    <name evidence="1" type="ORF">CLPA_c28040</name>
    <name evidence="2" type="ORF">CP6013_00380</name>
</gene>
<dbReference type="PANTHER" id="PTHR37822">
    <property type="entry name" value="SPORE PHOTOPRODUCT LYASE-RELATED"/>
    <property type="match status" value="1"/>
</dbReference>
<organism evidence="1 4">
    <name type="scientific">Clostridium pasteurianum DSM 525 = ATCC 6013</name>
    <dbReference type="NCBI Taxonomy" id="1262449"/>
    <lineage>
        <taxon>Bacteria</taxon>
        <taxon>Bacillati</taxon>
        <taxon>Bacillota</taxon>
        <taxon>Clostridia</taxon>
        <taxon>Eubacteriales</taxon>
        <taxon>Clostridiaceae</taxon>
        <taxon>Clostridium</taxon>
    </lineage>
</organism>
<dbReference type="EMBL" id="JPGY02000001">
    <property type="protein sequence ID" value="KRU11133.1"/>
    <property type="molecule type" value="Genomic_DNA"/>
</dbReference>
<dbReference type="PANTHER" id="PTHR37822:SF2">
    <property type="entry name" value="SPORE PHOTOPRODUCT LYASE"/>
    <property type="match status" value="1"/>
</dbReference>
<dbReference type="GO" id="GO:0003913">
    <property type="term" value="F:DNA photolyase activity"/>
    <property type="evidence" value="ECO:0007669"/>
    <property type="project" value="TreeGrafter"/>
</dbReference>
<proteinExistence type="predicted"/>
<reference evidence="2 3" key="3">
    <citation type="journal article" name="Genome Announc.">
        <title>Improved Draft Genome Sequence of Clostridium pasteurianum Strain ATCC 6013 (DSM 525) Using a Hybrid Next-Generation Sequencing Approach.</title>
        <authorList>
            <person name="Pyne M.E."/>
            <person name="Utturkar S."/>
            <person name="Brown S.D."/>
            <person name="Moo-Young M."/>
            <person name="Chung D.A."/>
            <person name="Chou C.P."/>
        </authorList>
    </citation>
    <scope>NUCLEOTIDE SEQUENCE [LARGE SCALE GENOMIC DNA]</scope>
    <source>
        <strain evidence="2 3">ATCC 6013</strain>
    </source>
</reference>
<name>A0A0H3J4N6_CLOPA</name>
<reference evidence="2" key="2">
    <citation type="submission" date="2015-10" db="EMBL/GenBank/DDBJ databases">
        <title>Improved Draft Genome Sequence of Clostridium pasteurianum Strain ATCC 6013 (DSM 525) Using a Hybrid Next-Generation Sequencing Approach.</title>
        <authorList>
            <person name="Pyne M.E."/>
            <person name="Utturkar S.M."/>
            <person name="Brown S.D."/>
            <person name="Moo-Young M."/>
            <person name="Chung D.A."/>
            <person name="Chou P.C."/>
        </authorList>
    </citation>
    <scope>NUCLEOTIDE SEQUENCE</scope>
    <source>
        <strain evidence="2">ATCC 6013</strain>
    </source>
</reference>
<dbReference type="Proteomes" id="UP000028042">
    <property type="component" value="Unassembled WGS sequence"/>
</dbReference>
<dbReference type="Gene3D" id="3.40.50.12110">
    <property type="match status" value="1"/>
</dbReference>
<dbReference type="GO" id="GO:1904047">
    <property type="term" value="F:S-adenosyl-L-methionine binding"/>
    <property type="evidence" value="ECO:0007669"/>
    <property type="project" value="TreeGrafter"/>
</dbReference>
<evidence type="ECO:0000313" key="1">
    <source>
        <dbReference type="EMBL" id="AJA52859.1"/>
    </source>
</evidence>
<evidence type="ECO:0000313" key="2">
    <source>
        <dbReference type="EMBL" id="KRU11133.1"/>
    </source>
</evidence>
<dbReference type="GO" id="GO:0042601">
    <property type="term" value="C:endospore-forming forespore"/>
    <property type="evidence" value="ECO:0007669"/>
    <property type="project" value="TreeGrafter"/>
</dbReference>
<dbReference type="Proteomes" id="UP000030905">
    <property type="component" value="Chromosome"/>
</dbReference>
<accession>A0A0H3J4N6</accession>
<dbReference type="AlphaFoldDB" id="A0A0H3J4N6"/>
<dbReference type="Pfam" id="PF20903">
    <property type="entry name" value="SPL"/>
    <property type="match status" value="1"/>
</dbReference>